<dbReference type="PROSITE" id="PS50850">
    <property type="entry name" value="MFS"/>
    <property type="match status" value="1"/>
</dbReference>
<feature type="transmembrane region" description="Helical" evidence="7">
    <location>
        <begin position="388"/>
        <end position="408"/>
    </location>
</feature>
<dbReference type="PANTHER" id="PTHR11662:SF399">
    <property type="entry name" value="FI19708P1-RELATED"/>
    <property type="match status" value="1"/>
</dbReference>
<dbReference type="PANTHER" id="PTHR11662">
    <property type="entry name" value="SOLUTE CARRIER FAMILY 17"/>
    <property type="match status" value="1"/>
</dbReference>
<dbReference type="Proteomes" id="UP000302163">
    <property type="component" value="Chromosome"/>
</dbReference>
<keyword evidence="10" id="KW-1185">Reference proteome</keyword>
<dbReference type="OrthoDB" id="6627132at2"/>
<gene>
    <name evidence="9" type="ORF">FEM41_08590</name>
</gene>
<keyword evidence="3 7" id="KW-0812">Transmembrane</keyword>
<dbReference type="GO" id="GO:0022857">
    <property type="term" value="F:transmembrane transporter activity"/>
    <property type="evidence" value="ECO:0007669"/>
    <property type="project" value="InterPro"/>
</dbReference>
<dbReference type="InterPro" id="IPR020846">
    <property type="entry name" value="MFS_dom"/>
</dbReference>
<name>A0A4P8YGB0_9ENTR</name>
<feature type="transmembrane region" description="Helical" evidence="7">
    <location>
        <begin position="163"/>
        <end position="185"/>
    </location>
</feature>
<dbReference type="InterPro" id="IPR050382">
    <property type="entry name" value="MFS_Na/Anion_cotransporter"/>
</dbReference>
<dbReference type="PIRSF" id="PIRSF002808">
    <property type="entry name" value="Hexose_phosphate_transp"/>
    <property type="match status" value="1"/>
</dbReference>
<dbReference type="EMBL" id="CP040428">
    <property type="protein sequence ID" value="QCT19705.1"/>
    <property type="molecule type" value="Genomic_DNA"/>
</dbReference>
<proteinExistence type="inferred from homology"/>
<feature type="transmembrane region" description="Helical" evidence="7">
    <location>
        <begin position="264"/>
        <end position="289"/>
    </location>
</feature>
<feature type="transmembrane region" description="Helical" evidence="7">
    <location>
        <begin position="49"/>
        <end position="69"/>
    </location>
</feature>
<keyword evidence="2" id="KW-1003">Cell membrane</keyword>
<comment type="similarity">
    <text evidence="6">Belongs to the major facilitator superfamily. Phthalate permease family.</text>
</comment>
<dbReference type="InterPro" id="IPR036259">
    <property type="entry name" value="MFS_trans_sf"/>
</dbReference>
<keyword evidence="5 7" id="KW-0472">Membrane</keyword>
<feature type="transmembrane region" description="Helical" evidence="7">
    <location>
        <begin position="231"/>
        <end position="252"/>
    </location>
</feature>
<sequence length="437" mass="47790">MNRINNQGTKVLALFCALSFLMYVDRVNLSASAALIKQEIGLDNTELGIIFSAFAYTYLVFQIIGGWFCDRFGAKRTIIICGSIWVVATICTGLVGGFMSLFLSRLLLGIGEGAALPSQARAITFWFKREKRGFVQGLTHSFSRFGNAVTPSLVALLVLAHSWRFSFIALGVLTAVWLLMWVTIFRDSPHQFPDMSKEELARYPQPDPQVEEKVKAPTPWKALLKRMGPTMGVYFCYGWTGWLFFTWLPTFFMNGRGMDIKASALFTSGVFLSGVVGNTVGGMLSDAIYRRTGNVVAARRNVIIFSFFSALLLLIPVIFASSATVITACLAVAFFCLELTIGPIWAVPMDITPKHVGIASGLMNAGSAVAGIISPILFGVIIDQTGNWSLPFYGSVALLMLGIALTFFMRPDIPLQEVPARHTAPESDKPSVTSSLP</sequence>
<evidence type="ECO:0000256" key="4">
    <source>
        <dbReference type="ARBA" id="ARBA00022989"/>
    </source>
</evidence>
<feature type="transmembrane region" description="Helical" evidence="7">
    <location>
        <begin position="358"/>
        <end position="382"/>
    </location>
</feature>
<dbReference type="Pfam" id="PF07690">
    <property type="entry name" value="MFS_1"/>
    <property type="match status" value="1"/>
</dbReference>
<dbReference type="SUPFAM" id="SSF103473">
    <property type="entry name" value="MFS general substrate transporter"/>
    <property type="match status" value="1"/>
</dbReference>
<dbReference type="InterPro" id="IPR011701">
    <property type="entry name" value="MFS"/>
</dbReference>
<dbReference type="GO" id="GO:0005886">
    <property type="term" value="C:plasma membrane"/>
    <property type="evidence" value="ECO:0007669"/>
    <property type="project" value="UniProtKB-SubCell"/>
</dbReference>
<dbReference type="CDD" id="cd17319">
    <property type="entry name" value="MFS_ExuT_GudP_like"/>
    <property type="match status" value="1"/>
</dbReference>
<evidence type="ECO:0000256" key="7">
    <source>
        <dbReference type="SAM" id="Phobius"/>
    </source>
</evidence>
<dbReference type="InterPro" id="IPR000849">
    <property type="entry name" value="Sugar_P_transporter"/>
</dbReference>
<feature type="domain" description="Major facilitator superfamily (MFS) profile" evidence="8">
    <location>
        <begin position="11"/>
        <end position="414"/>
    </location>
</feature>
<reference evidence="9 10" key="1">
    <citation type="submission" date="2019-05" db="EMBL/GenBank/DDBJ databases">
        <title>Complete genome sequence of Izhakiella calystegiae KSNA2, an endophyte isolated from beach morning glory (Calystegia soldanella).</title>
        <authorList>
            <person name="Jiang L."/>
            <person name="Jeong J.C."/>
            <person name="Kim C.Y."/>
            <person name="Kim D.H."/>
            <person name="Kim S.W."/>
            <person name="Lee j."/>
        </authorList>
    </citation>
    <scope>NUCLEOTIDE SEQUENCE [LARGE SCALE GENOMIC DNA]</scope>
    <source>
        <strain evidence="9 10">KSNA2</strain>
    </source>
</reference>
<evidence type="ECO:0000256" key="3">
    <source>
        <dbReference type="ARBA" id="ARBA00022692"/>
    </source>
</evidence>
<accession>A0A4P8YGB0</accession>
<feature type="transmembrane region" description="Helical" evidence="7">
    <location>
        <begin position="78"/>
        <end position="103"/>
    </location>
</feature>
<evidence type="ECO:0000256" key="1">
    <source>
        <dbReference type="ARBA" id="ARBA00004651"/>
    </source>
</evidence>
<evidence type="ECO:0000256" key="5">
    <source>
        <dbReference type="ARBA" id="ARBA00023136"/>
    </source>
</evidence>
<comment type="subcellular location">
    <subcellularLocation>
        <location evidence="1">Cell membrane</location>
        <topology evidence="1">Multi-pass membrane protein</topology>
    </subcellularLocation>
</comment>
<evidence type="ECO:0000256" key="6">
    <source>
        <dbReference type="ARBA" id="ARBA00038514"/>
    </source>
</evidence>
<feature type="transmembrane region" description="Helical" evidence="7">
    <location>
        <begin position="325"/>
        <end position="346"/>
    </location>
</feature>
<dbReference type="Gene3D" id="1.20.1250.20">
    <property type="entry name" value="MFS general substrate transporter like domains"/>
    <property type="match status" value="2"/>
</dbReference>
<organism evidence="9 10">
    <name type="scientific">Jejubacter calystegiae</name>
    <dbReference type="NCBI Taxonomy" id="2579935"/>
    <lineage>
        <taxon>Bacteria</taxon>
        <taxon>Pseudomonadati</taxon>
        <taxon>Pseudomonadota</taxon>
        <taxon>Gammaproteobacteria</taxon>
        <taxon>Enterobacterales</taxon>
        <taxon>Enterobacteriaceae</taxon>
        <taxon>Jejubacter</taxon>
    </lineage>
</organism>
<evidence type="ECO:0000313" key="9">
    <source>
        <dbReference type="EMBL" id="QCT19705.1"/>
    </source>
</evidence>
<protein>
    <submittedName>
        <fullName evidence="9">MFS transporter</fullName>
    </submittedName>
</protein>
<keyword evidence="4 7" id="KW-1133">Transmembrane helix</keyword>
<dbReference type="AlphaFoldDB" id="A0A4P8YGB0"/>
<evidence type="ECO:0000259" key="8">
    <source>
        <dbReference type="PROSITE" id="PS50850"/>
    </source>
</evidence>
<evidence type="ECO:0000313" key="10">
    <source>
        <dbReference type="Proteomes" id="UP000302163"/>
    </source>
</evidence>
<feature type="transmembrane region" description="Helical" evidence="7">
    <location>
        <begin position="301"/>
        <end position="319"/>
    </location>
</feature>
<dbReference type="KEGG" id="izh:FEM41_08590"/>
<evidence type="ECO:0000256" key="2">
    <source>
        <dbReference type="ARBA" id="ARBA00022475"/>
    </source>
</evidence>
<dbReference type="RefSeq" id="WP_138095582.1">
    <property type="nucleotide sequence ID" value="NZ_CP040428.1"/>
</dbReference>